<dbReference type="SUPFAM" id="SSF55770">
    <property type="entry name" value="Profilin (actin-binding protein)"/>
    <property type="match status" value="1"/>
</dbReference>
<dbReference type="EnsemblMetazoa" id="XM_003383193.3">
    <property type="protein sequence ID" value="XP_003383241.1"/>
    <property type="gene ID" value="LOC100634047"/>
</dbReference>
<gene>
    <name evidence="8" type="primary">100634047</name>
</gene>
<dbReference type="AlphaFoldDB" id="A0A1X7VQQ8"/>
<dbReference type="OrthoDB" id="421374at2759"/>
<evidence type="ECO:0000313" key="8">
    <source>
        <dbReference type="EnsemblMetazoa" id="Aqu2.1.42234_001"/>
    </source>
</evidence>
<dbReference type="Gene3D" id="3.30.450.30">
    <property type="entry name" value="Dynein light chain 2a, cytoplasmic"/>
    <property type="match status" value="1"/>
</dbReference>
<dbReference type="OMA" id="GFCYAAI"/>
<sequence>MSISKKEKWQRYVDDALLKTEQVTMAAIHGLDGEAWATSDGFNVTTEQVAKLVTCITGDTTTLKKSGIKVGNRSYILLRDDPGRSVYGRKGADSGVCVVKTKRALLIGVYGVGVQPGNCNAVMEKMADYLIEHGL</sequence>
<dbReference type="InParanoid" id="A0A1X7VQQ8"/>
<keyword evidence="5 7" id="KW-0009">Actin-binding</keyword>
<dbReference type="PANTHER" id="PTHR11604:SF0">
    <property type="entry name" value="PROFILIN"/>
    <property type="match status" value="1"/>
</dbReference>
<dbReference type="Pfam" id="PF00235">
    <property type="entry name" value="Profilin"/>
    <property type="match status" value="1"/>
</dbReference>
<evidence type="ECO:0000256" key="6">
    <source>
        <dbReference type="ARBA" id="ARBA00023212"/>
    </source>
</evidence>
<dbReference type="InterPro" id="IPR048278">
    <property type="entry name" value="PFN"/>
</dbReference>
<dbReference type="SMART" id="SM00392">
    <property type="entry name" value="PROF"/>
    <property type="match status" value="1"/>
</dbReference>
<dbReference type="InterPro" id="IPR005455">
    <property type="entry name" value="PFN_euk"/>
</dbReference>
<dbReference type="GO" id="GO:0005938">
    <property type="term" value="C:cell cortex"/>
    <property type="evidence" value="ECO:0007669"/>
    <property type="project" value="TreeGrafter"/>
</dbReference>
<comment type="subcellular location">
    <subcellularLocation>
        <location evidence="1">Cytoplasm</location>
        <location evidence="1">Cytoskeleton</location>
    </subcellularLocation>
</comment>
<evidence type="ECO:0000313" key="9">
    <source>
        <dbReference type="Proteomes" id="UP000007879"/>
    </source>
</evidence>
<dbReference type="GO" id="GO:0005856">
    <property type="term" value="C:cytoskeleton"/>
    <property type="evidence" value="ECO:0007669"/>
    <property type="project" value="UniProtKB-SubCell"/>
</dbReference>
<keyword evidence="9" id="KW-1185">Reference proteome</keyword>
<evidence type="ECO:0000256" key="2">
    <source>
        <dbReference type="ARBA" id="ARBA00010058"/>
    </source>
</evidence>
<dbReference type="Proteomes" id="UP000007879">
    <property type="component" value="Unassembled WGS sequence"/>
</dbReference>
<keyword evidence="4" id="KW-0963">Cytoplasm</keyword>
<dbReference type="PRINTS" id="PR00392">
    <property type="entry name" value="PROFILIN"/>
</dbReference>
<proteinExistence type="inferred from homology"/>
<organism evidence="8">
    <name type="scientific">Amphimedon queenslandica</name>
    <name type="common">Sponge</name>
    <dbReference type="NCBI Taxonomy" id="400682"/>
    <lineage>
        <taxon>Eukaryota</taxon>
        <taxon>Metazoa</taxon>
        <taxon>Porifera</taxon>
        <taxon>Demospongiae</taxon>
        <taxon>Heteroscleromorpha</taxon>
        <taxon>Haplosclerida</taxon>
        <taxon>Niphatidae</taxon>
        <taxon>Amphimedon</taxon>
    </lineage>
</organism>
<dbReference type="KEGG" id="aqu:100634047"/>
<dbReference type="CDD" id="cd00148">
    <property type="entry name" value="PROF"/>
    <property type="match status" value="1"/>
</dbReference>
<reference evidence="9" key="1">
    <citation type="journal article" date="2010" name="Nature">
        <title>The Amphimedon queenslandica genome and the evolution of animal complexity.</title>
        <authorList>
            <person name="Srivastava M."/>
            <person name="Simakov O."/>
            <person name="Chapman J."/>
            <person name="Fahey B."/>
            <person name="Gauthier M.E."/>
            <person name="Mitros T."/>
            <person name="Richards G.S."/>
            <person name="Conaco C."/>
            <person name="Dacre M."/>
            <person name="Hellsten U."/>
            <person name="Larroux C."/>
            <person name="Putnam N.H."/>
            <person name="Stanke M."/>
            <person name="Adamska M."/>
            <person name="Darling A."/>
            <person name="Degnan S.M."/>
            <person name="Oakley T.H."/>
            <person name="Plachetzki D.C."/>
            <person name="Zhai Y."/>
            <person name="Adamski M."/>
            <person name="Calcino A."/>
            <person name="Cummins S.F."/>
            <person name="Goodstein D.M."/>
            <person name="Harris C."/>
            <person name="Jackson D.J."/>
            <person name="Leys S.P."/>
            <person name="Shu S."/>
            <person name="Woodcroft B.J."/>
            <person name="Vervoort M."/>
            <person name="Kosik K.S."/>
            <person name="Manning G."/>
            <person name="Degnan B.M."/>
            <person name="Rokhsar D.S."/>
        </authorList>
    </citation>
    <scope>NUCLEOTIDE SEQUENCE [LARGE SCALE GENOMIC DNA]</scope>
</reference>
<evidence type="ECO:0000256" key="3">
    <source>
        <dbReference type="ARBA" id="ARBA00011583"/>
    </source>
</evidence>
<evidence type="ECO:0000256" key="5">
    <source>
        <dbReference type="ARBA" id="ARBA00023203"/>
    </source>
</evidence>
<evidence type="ECO:0000256" key="7">
    <source>
        <dbReference type="RuleBase" id="RU003909"/>
    </source>
</evidence>
<name>A0A1X7VQQ8_AMPQE</name>
<evidence type="ECO:0000256" key="4">
    <source>
        <dbReference type="ARBA" id="ARBA00022490"/>
    </source>
</evidence>
<evidence type="ECO:0000256" key="1">
    <source>
        <dbReference type="ARBA" id="ARBA00004245"/>
    </source>
</evidence>
<protein>
    <recommendedName>
        <fullName evidence="7">Profilin</fullName>
    </recommendedName>
</protein>
<dbReference type="STRING" id="400682.A0A1X7VQQ8"/>
<dbReference type="InterPro" id="IPR036140">
    <property type="entry name" value="PFN_sf"/>
</dbReference>
<accession>A0A1X7VQQ8</accession>
<comment type="similarity">
    <text evidence="2 7">Belongs to the profilin family.</text>
</comment>
<dbReference type="GO" id="GO:0003785">
    <property type="term" value="F:actin monomer binding"/>
    <property type="evidence" value="ECO:0007669"/>
    <property type="project" value="TreeGrafter"/>
</dbReference>
<dbReference type="eggNOG" id="KOG1755">
    <property type="taxonomic scope" value="Eukaryota"/>
</dbReference>
<reference evidence="8" key="2">
    <citation type="submission" date="2017-05" db="UniProtKB">
        <authorList>
            <consortium name="EnsemblMetazoa"/>
        </authorList>
    </citation>
    <scope>IDENTIFICATION</scope>
</reference>
<comment type="subunit">
    <text evidence="3">Occurs in many kinds of cells as a complex with monomeric actin in a 1:1 ratio.</text>
</comment>
<dbReference type="EnsemblMetazoa" id="Aqu2.1.42234_001">
    <property type="protein sequence ID" value="Aqu2.1.42234_001"/>
    <property type="gene ID" value="Aqu2.1.42234"/>
</dbReference>
<dbReference type="PANTHER" id="PTHR11604">
    <property type="entry name" value="PROFILIN"/>
    <property type="match status" value="1"/>
</dbReference>
<keyword evidence="6" id="KW-0206">Cytoskeleton</keyword>